<proteinExistence type="inferred from homology"/>
<dbReference type="InterPro" id="IPR050574">
    <property type="entry name" value="HPF/YfiA_ribosome-assoc"/>
</dbReference>
<dbReference type="STRING" id="1817760.A2151_08865"/>
<dbReference type="CDD" id="cd00552">
    <property type="entry name" value="RaiA"/>
    <property type="match status" value="1"/>
</dbReference>
<dbReference type="PANTHER" id="PTHR33231:SF1">
    <property type="entry name" value="30S RIBOSOMAL PROTEIN"/>
    <property type="match status" value="1"/>
</dbReference>
<dbReference type="GO" id="GO:0045900">
    <property type="term" value="P:negative regulation of translational elongation"/>
    <property type="evidence" value="ECO:0007669"/>
    <property type="project" value="TreeGrafter"/>
</dbReference>
<gene>
    <name evidence="7" type="ORF">A2151_08865</name>
</gene>
<dbReference type="Pfam" id="PF02482">
    <property type="entry name" value="Ribosomal_S30AE"/>
    <property type="match status" value="1"/>
</dbReference>
<feature type="region of interest" description="Disordered" evidence="6">
    <location>
        <begin position="88"/>
        <end position="108"/>
    </location>
</feature>
<dbReference type="PANTHER" id="PTHR33231">
    <property type="entry name" value="30S RIBOSOMAL PROTEIN"/>
    <property type="match status" value="1"/>
</dbReference>
<evidence type="ECO:0000256" key="6">
    <source>
        <dbReference type="SAM" id="MobiDB-lite"/>
    </source>
</evidence>
<dbReference type="EMBL" id="MFSU01000013">
    <property type="protein sequence ID" value="OGI48976.1"/>
    <property type="molecule type" value="Genomic_DNA"/>
</dbReference>
<dbReference type="InterPro" id="IPR003489">
    <property type="entry name" value="RHF/RaiA"/>
</dbReference>
<dbReference type="GO" id="GO:0043024">
    <property type="term" value="F:ribosomal small subunit binding"/>
    <property type="evidence" value="ECO:0007669"/>
    <property type="project" value="TreeGrafter"/>
</dbReference>
<evidence type="ECO:0000256" key="1">
    <source>
        <dbReference type="ARBA" id="ARBA00022845"/>
    </source>
</evidence>
<evidence type="ECO:0000256" key="4">
    <source>
        <dbReference type="ARBA" id="ARBA00041148"/>
    </source>
</evidence>
<comment type="similarity">
    <text evidence="2">Belongs to the HPF/YfiA ribosome-associated protein family. Short HPF subfamily.</text>
</comment>
<evidence type="ECO:0000256" key="5">
    <source>
        <dbReference type="ARBA" id="ARBA00041319"/>
    </source>
</evidence>
<evidence type="ECO:0000313" key="7">
    <source>
        <dbReference type="EMBL" id="OGI48976.1"/>
    </source>
</evidence>
<protein>
    <recommendedName>
        <fullName evidence="4">Ribosome hibernation promoting factor</fullName>
    </recommendedName>
    <alternativeName>
        <fullName evidence="5">Hibernation factor HPF</fullName>
    </alternativeName>
</protein>
<dbReference type="SUPFAM" id="SSF69754">
    <property type="entry name" value="Ribosome binding protein Y (YfiA homologue)"/>
    <property type="match status" value="1"/>
</dbReference>
<dbReference type="FunFam" id="3.30.160.100:FF:000001">
    <property type="entry name" value="Ribosome hibernation promoting factor"/>
    <property type="match status" value="1"/>
</dbReference>
<evidence type="ECO:0000313" key="8">
    <source>
        <dbReference type="Proteomes" id="UP000178885"/>
    </source>
</evidence>
<name>A0A1F6TV61_9PROT</name>
<evidence type="ECO:0000256" key="3">
    <source>
        <dbReference type="ARBA" id="ARBA00038695"/>
    </source>
</evidence>
<dbReference type="Proteomes" id="UP000178885">
    <property type="component" value="Unassembled WGS sequence"/>
</dbReference>
<accession>A0A1F6TV61</accession>
<feature type="compositionally biased region" description="Basic and acidic residues" evidence="6">
    <location>
        <begin position="88"/>
        <end position="99"/>
    </location>
</feature>
<dbReference type="InterPro" id="IPR036567">
    <property type="entry name" value="RHF-like"/>
</dbReference>
<dbReference type="Gene3D" id="3.30.160.100">
    <property type="entry name" value="Ribosome hibernation promotion factor-like"/>
    <property type="match status" value="1"/>
</dbReference>
<dbReference type="GO" id="GO:0022627">
    <property type="term" value="C:cytosolic small ribosomal subunit"/>
    <property type="evidence" value="ECO:0007669"/>
    <property type="project" value="TreeGrafter"/>
</dbReference>
<sequence>MQIMVSGRQIEVTEPLRQYASEKIGRIQKHFDHMTTTSVVLYVEKNAHKADATIHAKGATLAASAEGADMYAAIDALADRLDRQVLRHKEKVSDHDRNGGAHMKRKTT</sequence>
<organism evidence="7 8">
    <name type="scientific">Candidatus Muproteobacteria bacterium RBG_16_65_34</name>
    <dbReference type="NCBI Taxonomy" id="1817760"/>
    <lineage>
        <taxon>Bacteria</taxon>
        <taxon>Pseudomonadati</taxon>
        <taxon>Pseudomonadota</taxon>
        <taxon>Candidatus Muproteobacteria</taxon>
    </lineage>
</organism>
<reference evidence="7 8" key="1">
    <citation type="journal article" date="2016" name="Nat. Commun.">
        <title>Thousands of microbial genomes shed light on interconnected biogeochemical processes in an aquifer system.</title>
        <authorList>
            <person name="Anantharaman K."/>
            <person name="Brown C.T."/>
            <person name="Hug L.A."/>
            <person name="Sharon I."/>
            <person name="Castelle C.J."/>
            <person name="Probst A.J."/>
            <person name="Thomas B.C."/>
            <person name="Singh A."/>
            <person name="Wilkins M.J."/>
            <person name="Karaoz U."/>
            <person name="Brodie E.L."/>
            <person name="Williams K.H."/>
            <person name="Hubbard S.S."/>
            <person name="Banfield J.F."/>
        </authorList>
    </citation>
    <scope>NUCLEOTIDE SEQUENCE [LARGE SCALE GENOMIC DNA]</scope>
</reference>
<comment type="subunit">
    <text evidence="3">Associates exclusively with 100S ribosomes, which are dimers of 70S ribosomes.</text>
</comment>
<comment type="caution">
    <text evidence="7">The sequence shown here is derived from an EMBL/GenBank/DDBJ whole genome shotgun (WGS) entry which is preliminary data.</text>
</comment>
<dbReference type="AlphaFoldDB" id="A0A1F6TV61"/>
<dbReference type="NCBIfam" id="TIGR00741">
    <property type="entry name" value="yfiA"/>
    <property type="match status" value="1"/>
</dbReference>
<evidence type="ECO:0000256" key="2">
    <source>
        <dbReference type="ARBA" id="ARBA00038434"/>
    </source>
</evidence>
<keyword evidence="1" id="KW-0810">Translation regulation</keyword>